<evidence type="ECO:0000256" key="1">
    <source>
        <dbReference type="SAM" id="SignalP"/>
    </source>
</evidence>
<accession>A0A9W6UGB4</accession>
<reference evidence="2" key="2">
    <citation type="submission" date="2023-01" db="EMBL/GenBank/DDBJ databases">
        <authorList>
            <person name="Sun Q."/>
            <person name="Evtushenko L."/>
        </authorList>
    </citation>
    <scope>NUCLEOTIDE SEQUENCE</scope>
    <source>
        <strain evidence="2">VKM Ac-1069</strain>
    </source>
</reference>
<dbReference type="EMBL" id="BSFQ01000058">
    <property type="protein sequence ID" value="GLL15894.1"/>
    <property type="molecule type" value="Genomic_DNA"/>
</dbReference>
<evidence type="ECO:0000313" key="2">
    <source>
        <dbReference type="EMBL" id="GLL15894.1"/>
    </source>
</evidence>
<proteinExistence type="predicted"/>
<gene>
    <name evidence="2" type="ORF">GCM10017577_70480</name>
</gene>
<dbReference type="InterPro" id="IPR008571">
    <property type="entry name" value="HerA-like"/>
</dbReference>
<evidence type="ECO:0000313" key="3">
    <source>
        <dbReference type="Proteomes" id="UP001143463"/>
    </source>
</evidence>
<protein>
    <recommendedName>
        <fullName evidence="4">ATP-binding protein</fullName>
    </recommendedName>
</protein>
<dbReference type="Gene3D" id="3.40.50.300">
    <property type="entry name" value="P-loop containing nucleotide triphosphate hydrolases"/>
    <property type="match status" value="1"/>
</dbReference>
<name>A0A9W6UGB4_9PSEU</name>
<evidence type="ECO:0008006" key="4">
    <source>
        <dbReference type="Google" id="ProtNLM"/>
    </source>
</evidence>
<dbReference type="Proteomes" id="UP001143463">
    <property type="component" value="Unassembled WGS sequence"/>
</dbReference>
<dbReference type="SUPFAM" id="SSF52540">
    <property type="entry name" value="P-loop containing nucleoside triphosphate hydrolases"/>
    <property type="match status" value="1"/>
</dbReference>
<reference evidence="2" key="1">
    <citation type="journal article" date="2014" name="Int. J. Syst. Evol. Microbiol.">
        <title>Complete genome sequence of Corynebacterium casei LMG S-19264T (=DSM 44701T), isolated from a smear-ripened cheese.</title>
        <authorList>
            <consortium name="US DOE Joint Genome Institute (JGI-PGF)"/>
            <person name="Walter F."/>
            <person name="Albersmeier A."/>
            <person name="Kalinowski J."/>
            <person name="Ruckert C."/>
        </authorList>
    </citation>
    <scope>NUCLEOTIDE SEQUENCE</scope>
    <source>
        <strain evidence="2">VKM Ac-1069</strain>
    </source>
</reference>
<organism evidence="2 3">
    <name type="scientific">Pseudonocardia halophobica</name>
    <dbReference type="NCBI Taxonomy" id="29401"/>
    <lineage>
        <taxon>Bacteria</taxon>
        <taxon>Bacillati</taxon>
        <taxon>Actinomycetota</taxon>
        <taxon>Actinomycetes</taxon>
        <taxon>Pseudonocardiales</taxon>
        <taxon>Pseudonocardiaceae</taxon>
        <taxon>Pseudonocardia</taxon>
    </lineage>
</organism>
<dbReference type="InterPro" id="IPR027417">
    <property type="entry name" value="P-loop_NTPase"/>
</dbReference>
<comment type="caution">
    <text evidence="2">The sequence shown here is derived from an EMBL/GenBank/DDBJ whole genome shotgun (WGS) entry which is preliminary data.</text>
</comment>
<keyword evidence="1" id="KW-0732">Signal</keyword>
<feature type="chain" id="PRO_5040931714" description="ATP-binding protein" evidence="1">
    <location>
        <begin position="23"/>
        <end position="301"/>
    </location>
</feature>
<sequence>MYAHAVVLAKTLAMLFPTNAVAYEILLSLVKDAYWKKLESGRPRNKPLTMEFFSQKTGADLRSHPHLAPTFDEFLDSGLSSLEEAARKSTGQFAREAFEHFERRWSNLRRSLLSIALRPPSPAQSIDPLFMETGLIELGGWFDQDEANAMFALVFSMLYEQRLSDAVAAEGNVQGLAHVAVLDEAHRIVPADTEGGDGALVSAASQAAHLLSQMIAECRALGQGLILAEQSAGNISPQVLINTSTKIVHSVFFGRDKEFLRSALSLSNEEEDFLAYLEVGEALAFTGRAYQPILVKVPRHL</sequence>
<dbReference type="PANTHER" id="PTHR42957">
    <property type="entry name" value="HELICASE MJ1565-RELATED"/>
    <property type="match status" value="1"/>
</dbReference>
<dbReference type="PANTHER" id="PTHR42957:SF1">
    <property type="entry name" value="HELICASE MJ1565-RELATED"/>
    <property type="match status" value="1"/>
</dbReference>
<feature type="signal peptide" evidence="1">
    <location>
        <begin position="1"/>
        <end position="22"/>
    </location>
</feature>
<keyword evidence="3" id="KW-1185">Reference proteome</keyword>
<dbReference type="AlphaFoldDB" id="A0A9W6UGB4"/>